<evidence type="ECO:0000313" key="5">
    <source>
        <dbReference type="EMBL" id="SDT88302.1"/>
    </source>
</evidence>
<evidence type="ECO:0000313" key="3">
    <source>
        <dbReference type="EMBL" id="SDT86150.1"/>
    </source>
</evidence>
<dbReference type="EMBL" id="FNLM01000026">
    <property type="protein sequence ID" value="SDT88302.1"/>
    <property type="molecule type" value="Genomic_DNA"/>
</dbReference>
<organism evidence="1 9">
    <name type="scientific">Gordonia westfalica</name>
    <dbReference type="NCBI Taxonomy" id="158898"/>
    <lineage>
        <taxon>Bacteria</taxon>
        <taxon>Bacillati</taxon>
        <taxon>Actinomycetota</taxon>
        <taxon>Actinomycetes</taxon>
        <taxon>Mycobacteriales</taxon>
        <taxon>Gordoniaceae</taxon>
        <taxon>Gordonia</taxon>
    </lineage>
</organism>
<dbReference type="STRING" id="158898.SAMN04488548_1029"/>
<dbReference type="AlphaFoldDB" id="A0A1H2DLD6"/>
<evidence type="ECO:0008006" key="10">
    <source>
        <dbReference type="Google" id="ProtNLM"/>
    </source>
</evidence>
<dbReference type="RefSeq" id="WP_139179903.1">
    <property type="nucleotide sequence ID" value="NZ_FNLM01000002.1"/>
</dbReference>
<proteinExistence type="predicted"/>
<dbReference type="Proteomes" id="UP000183180">
    <property type="component" value="Unassembled WGS sequence"/>
</dbReference>
<evidence type="ECO:0000313" key="7">
    <source>
        <dbReference type="EMBL" id="SDT89742.1"/>
    </source>
</evidence>
<evidence type="ECO:0000313" key="1">
    <source>
        <dbReference type="EMBL" id="SDT83747.1"/>
    </source>
</evidence>
<protein>
    <recommendedName>
        <fullName evidence="10">Tail terminator</fullName>
    </recommendedName>
</protein>
<gene>
    <name evidence="1" type="ORF">SAMN04488548_1029</name>
    <name evidence="2" type="ORF">SAMN04488548_11514</name>
    <name evidence="3" type="ORF">SAMN04488548_12211</name>
    <name evidence="4" type="ORF">SAMN04488548_12215</name>
    <name evidence="6" type="ORF">SAMN04488548_12614</name>
    <name evidence="5" type="ORF">SAMN04488548_1264</name>
    <name evidence="7" type="ORF">SAMN04488548_12762</name>
    <name evidence="8" type="ORF">SAMN04488548_13218</name>
</gene>
<dbReference type="EMBL" id="FNLM01000026">
    <property type="protein sequence ID" value="SDT88421.1"/>
    <property type="molecule type" value="Genomic_DNA"/>
</dbReference>
<dbReference type="EMBL" id="FNLM01000022">
    <property type="protein sequence ID" value="SDT86150.1"/>
    <property type="molecule type" value="Genomic_DNA"/>
</dbReference>
<dbReference type="OrthoDB" id="4571014at2"/>
<dbReference type="EMBL" id="FNLM01000015">
    <property type="protein sequence ID" value="SDT85098.1"/>
    <property type="molecule type" value="Genomic_DNA"/>
</dbReference>
<sequence>MSTPTLAALSICRAALPGVKFSTTVSEDPARFGRVSRIGGPRDRSLDRARILVELYGSTPKGSPDTAWTEQSIGTIADGFQAASSGGPWAGLWVTDWVMNSLADYPNPDYEKHSRFQFTGTLFVLRT</sequence>
<dbReference type="EMBL" id="FNLM01000022">
    <property type="protein sequence ID" value="SDT86170.1"/>
    <property type="molecule type" value="Genomic_DNA"/>
</dbReference>
<reference evidence="1 9" key="1">
    <citation type="submission" date="2016-10" db="EMBL/GenBank/DDBJ databases">
        <authorList>
            <person name="de Groot N.N."/>
        </authorList>
    </citation>
    <scope>NUCLEOTIDE SEQUENCE [LARGE SCALE GENOMIC DNA]</scope>
    <source>
        <strain evidence="1 9">DSM 44215</strain>
    </source>
</reference>
<dbReference type="EMBL" id="FNLM01000032">
    <property type="protein sequence ID" value="SDT94911.1"/>
    <property type="molecule type" value="Genomic_DNA"/>
</dbReference>
<evidence type="ECO:0000313" key="6">
    <source>
        <dbReference type="EMBL" id="SDT88421.1"/>
    </source>
</evidence>
<evidence type="ECO:0000313" key="8">
    <source>
        <dbReference type="EMBL" id="SDT94911.1"/>
    </source>
</evidence>
<evidence type="ECO:0000313" key="2">
    <source>
        <dbReference type="EMBL" id="SDT85098.1"/>
    </source>
</evidence>
<accession>A0A1H2DLD6</accession>
<name>A0A1H2DLD6_9ACTN</name>
<dbReference type="EMBL" id="FNLM01000027">
    <property type="protein sequence ID" value="SDT89742.1"/>
    <property type="molecule type" value="Genomic_DNA"/>
</dbReference>
<dbReference type="EMBL" id="FNLM01000002">
    <property type="protein sequence ID" value="SDT83747.1"/>
    <property type="molecule type" value="Genomic_DNA"/>
</dbReference>
<evidence type="ECO:0000313" key="9">
    <source>
        <dbReference type="Proteomes" id="UP000183180"/>
    </source>
</evidence>
<evidence type="ECO:0000313" key="4">
    <source>
        <dbReference type="EMBL" id="SDT86170.1"/>
    </source>
</evidence>